<gene>
    <name evidence="8" type="ORF">OEZ85_013094</name>
</gene>
<protein>
    <recommendedName>
        <fullName evidence="7">C3H1-type domain-containing protein</fullName>
    </recommendedName>
</protein>
<dbReference type="Proteomes" id="UP001244341">
    <property type="component" value="Chromosome 7b"/>
</dbReference>
<evidence type="ECO:0000256" key="5">
    <source>
        <dbReference type="PROSITE-ProRule" id="PRU00723"/>
    </source>
</evidence>
<keyword evidence="1 5" id="KW-0479">Metal-binding</keyword>
<dbReference type="InterPro" id="IPR057444">
    <property type="entry name" value="Znf-CCCH_AtC3H23-like"/>
</dbReference>
<dbReference type="PROSITE" id="PS50103">
    <property type="entry name" value="ZF_C3H1"/>
    <property type="match status" value="1"/>
</dbReference>
<proteinExistence type="predicted"/>
<evidence type="ECO:0000256" key="3">
    <source>
        <dbReference type="ARBA" id="ARBA00022833"/>
    </source>
</evidence>
<dbReference type="PANTHER" id="PTHR14493">
    <property type="entry name" value="UNKEMPT FAMILY MEMBER"/>
    <property type="match status" value="1"/>
</dbReference>
<evidence type="ECO:0000256" key="4">
    <source>
        <dbReference type="ARBA" id="ARBA00023125"/>
    </source>
</evidence>
<feature type="compositionally biased region" description="Low complexity" evidence="6">
    <location>
        <begin position="196"/>
        <end position="206"/>
    </location>
</feature>
<keyword evidence="3 5" id="KW-0862">Zinc</keyword>
<sequence length="612" mass="64307">MVSLAEAPRPGLEQKNLVMASAATAQDALDDQAALFDSDEFRMYCYKVLPCAKRAAHEWTTCPWAHPGEKARRRDPRVYSYLAIPCPDTKEGKECPRGNDCPNCHSLFEYWLHPSRYRTQLCRNNDGSHCKRQICFFAHSIDELRVPDHSHLNIPDELKQQSSGGSSPKTATAAAAPDSGSSSPSHKAHKDRRGGKSSAGKAPAAAKDWHAAGSPVHAAGTGSLSRHPSLRVPCAEHQVLCRSLSVDVGVRNGNAGGSSSTLARMASGGFGSGSEAAGAGGMFSCAMPGDPEVPEPLPSPQRAAAMATAQQQQQMLALREQQQHLAEASLTAAAAQVMYEHNMNLQQLLVLQHQQQIKQQQAAAAWAGYGAAANAAAAAGCSSEYGSVMSSASPPLSPDSASLLSSVGPDDANSSMGGYTSYGSSSCSYVSPYAGGSSMSWQRPPLPRTLSGPTSYSPQAAQCNAQSPAFRYQSLDSGVSAAAAAASAMPGSAAEVAAMRSKQLQQAEMLRYSPQARAQAMMAMHGGYAPPAGSMGMCASPQYAAQQQMMQAQQQQQQNAQQQGLGDQLNLGDVADLVDSVNRGELGECGSQVLTGVIGLLMQQLQHQQLAA</sequence>
<feature type="compositionally biased region" description="Basic residues" evidence="6">
    <location>
        <begin position="186"/>
        <end position="195"/>
    </location>
</feature>
<dbReference type="Pfam" id="PF25512">
    <property type="entry name" value="zf-CCCH_AtC3H23"/>
    <property type="match status" value="1"/>
</dbReference>
<reference evidence="8 9" key="1">
    <citation type="submission" date="2023-05" db="EMBL/GenBank/DDBJ databases">
        <title>A 100% complete, gapless, phased diploid assembly of the Scenedesmus obliquus UTEX 3031 genome.</title>
        <authorList>
            <person name="Biondi T.C."/>
            <person name="Hanschen E.R."/>
            <person name="Kwon T."/>
            <person name="Eng W."/>
            <person name="Kruse C.P.S."/>
            <person name="Koehler S.I."/>
            <person name="Kunde Y."/>
            <person name="Gleasner C.D."/>
            <person name="You Mak K.T."/>
            <person name="Polle J."/>
            <person name="Hovde B.T."/>
            <person name="Starkenburg S.R."/>
        </authorList>
    </citation>
    <scope>NUCLEOTIDE SEQUENCE [LARGE SCALE GENOMIC DNA]</scope>
    <source>
        <strain evidence="8 9">DOE0152z</strain>
    </source>
</reference>
<feature type="region of interest" description="Disordered" evidence="6">
    <location>
        <begin position="155"/>
        <end position="227"/>
    </location>
</feature>
<keyword evidence="4" id="KW-0238">DNA-binding</keyword>
<evidence type="ECO:0000256" key="1">
    <source>
        <dbReference type="ARBA" id="ARBA00022723"/>
    </source>
</evidence>
<feature type="region of interest" description="Disordered" evidence="6">
    <location>
        <begin position="388"/>
        <end position="409"/>
    </location>
</feature>
<keyword evidence="2 5" id="KW-0863">Zinc-finger</keyword>
<evidence type="ECO:0000256" key="2">
    <source>
        <dbReference type="ARBA" id="ARBA00022771"/>
    </source>
</evidence>
<feature type="zinc finger region" description="C3H1-type" evidence="5">
    <location>
        <begin position="80"/>
        <end position="108"/>
    </location>
</feature>
<dbReference type="InterPro" id="IPR045234">
    <property type="entry name" value="Unkempt-like"/>
</dbReference>
<dbReference type="InterPro" id="IPR000571">
    <property type="entry name" value="Znf_CCCH"/>
</dbReference>
<evidence type="ECO:0000313" key="9">
    <source>
        <dbReference type="Proteomes" id="UP001244341"/>
    </source>
</evidence>
<organism evidence="8 9">
    <name type="scientific">Tetradesmus obliquus</name>
    <name type="common">Green alga</name>
    <name type="synonym">Acutodesmus obliquus</name>
    <dbReference type="NCBI Taxonomy" id="3088"/>
    <lineage>
        <taxon>Eukaryota</taxon>
        <taxon>Viridiplantae</taxon>
        <taxon>Chlorophyta</taxon>
        <taxon>core chlorophytes</taxon>
        <taxon>Chlorophyceae</taxon>
        <taxon>CS clade</taxon>
        <taxon>Sphaeropleales</taxon>
        <taxon>Scenedesmaceae</taxon>
        <taxon>Tetradesmus</taxon>
    </lineage>
</organism>
<keyword evidence="9" id="KW-1185">Reference proteome</keyword>
<evidence type="ECO:0000256" key="6">
    <source>
        <dbReference type="SAM" id="MobiDB-lite"/>
    </source>
</evidence>
<feature type="domain" description="C3H1-type" evidence="7">
    <location>
        <begin position="80"/>
        <end position="108"/>
    </location>
</feature>
<feature type="compositionally biased region" description="Low complexity" evidence="6">
    <location>
        <begin position="390"/>
        <end position="406"/>
    </location>
</feature>
<feature type="compositionally biased region" description="Low complexity" evidence="6">
    <location>
        <begin position="162"/>
        <end position="185"/>
    </location>
</feature>
<accession>A0ABY8U4N2</accession>
<evidence type="ECO:0000259" key="7">
    <source>
        <dbReference type="PROSITE" id="PS50103"/>
    </source>
</evidence>
<dbReference type="EMBL" id="CP126214">
    <property type="protein sequence ID" value="WIA16402.1"/>
    <property type="molecule type" value="Genomic_DNA"/>
</dbReference>
<dbReference type="PANTHER" id="PTHR14493:SF50">
    <property type="entry name" value="RING FINGER PROTEIN UNKEMPT"/>
    <property type="match status" value="1"/>
</dbReference>
<name>A0ABY8U4N2_TETOB</name>
<dbReference type="SMART" id="SM00356">
    <property type="entry name" value="ZnF_C3H1"/>
    <property type="match status" value="2"/>
</dbReference>
<evidence type="ECO:0000313" key="8">
    <source>
        <dbReference type="EMBL" id="WIA16402.1"/>
    </source>
</evidence>